<evidence type="ECO:0000313" key="1">
    <source>
        <dbReference type="EMBL" id="KAJ6700336.1"/>
    </source>
</evidence>
<evidence type="ECO:0000313" key="2">
    <source>
        <dbReference type="Proteomes" id="UP001151532"/>
    </source>
</evidence>
<keyword evidence="2" id="KW-1185">Reference proteome</keyword>
<gene>
    <name evidence="1" type="ORF">OIU79_013384</name>
</gene>
<protein>
    <submittedName>
        <fullName evidence="1">Uncharacterized protein</fullName>
    </submittedName>
</protein>
<name>A0A9Q0Q5A5_SALPP</name>
<dbReference type="AlphaFoldDB" id="A0A9Q0Q5A5"/>
<dbReference type="EMBL" id="JAPFFK010000017">
    <property type="protein sequence ID" value="KAJ6700336.1"/>
    <property type="molecule type" value="Genomic_DNA"/>
</dbReference>
<organism evidence="1 2">
    <name type="scientific">Salix purpurea</name>
    <name type="common">Purple osier willow</name>
    <dbReference type="NCBI Taxonomy" id="77065"/>
    <lineage>
        <taxon>Eukaryota</taxon>
        <taxon>Viridiplantae</taxon>
        <taxon>Streptophyta</taxon>
        <taxon>Embryophyta</taxon>
        <taxon>Tracheophyta</taxon>
        <taxon>Spermatophyta</taxon>
        <taxon>Magnoliopsida</taxon>
        <taxon>eudicotyledons</taxon>
        <taxon>Gunneridae</taxon>
        <taxon>Pentapetalae</taxon>
        <taxon>rosids</taxon>
        <taxon>fabids</taxon>
        <taxon>Malpighiales</taxon>
        <taxon>Salicaceae</taxon>
        <taxon>Saliceae</taxon>
        <taxon>Salix</taxon>
    </lineage>
</organism>
<sequence>MVWFELQKAGVWQCFLDCCSVIMVVIASFQARNLRELEKILKFLCITVRMNEAMWLLWLLGLELDRGTYALLLQKCIFRKIYKKGRRIHAQMDVCGCSLNMAVCGYALNEYLKTKIGDIVCQSGDLMIMHVFFSTLMDKSLISWNTQDSGYVQKELKKSDLIFITN</sequence>
<proteinExistence type="predicted"/>
<dbReference type="Proteomes" id="UP001151532">
    <property type="component" value="Chromosome 6"/>
</dbReference>
<reference evidence="1" key="2">
    <citation type="journal article" date="2023" name="Int. J. Mol. Sci.">
        <title>De Novo Assembly and Annotation of 11 Diverse Shrub Willow (Salix) Genomes Reveals Novel Gene Organization in Sex-Linked Regions.</title>
        <authorList>
            <person name="Hyden B."/>
            <person name="Feng K."/>
            <person name="Yates T.B."/>
            <person name="Jawdy S."/>
            <person name="Cereghino C."/>
            <person name="Smart L.B."/>
            <person name="Muchero W."/>
        </authorList>
    </citation>
    <scope>NUCLEOTIDE SEQUENCE</scope>
    <source>
        <tissue evidence="1">Shoot tip</tissue>
    </source>
</reference>
<comment type="caution">
    <text evidence="1">The sequence shown here is derived from an EMBL/GenBank/DDBJ whole genome shotgun (WGS) entry which is preliminary data.</text>
</comment>
<accession>A0A9Q0Q5A5</accession>
<dbReference type="OrthoDB" id="1741426at2759"/>
<reference evidence="1" key="1">
    <citation type="submission" date="2022-11" db="EMBL/GenBank/DDBJ databases">
        <authorList>
            <person name="Hyden B.L."/>
            <person name="Feng K."/>
            <person name="Yates T."/>
            <person name="Jawdy S."/>
            <person name="Smart L.B."/>
            <person name="Muchero W."/>
        </authorList>
    </citation>
    <scope>NUCLEOTIDE SEQUENCE</scope>
    <source>
        <tissue evidence="1">Shoot tip</tissue>
    </source>
</reference>